<dbReference type="InterPro" id="IPR035595">
    <property type="entry name" value="UDP_glycos_trans_CS"/>
</dbReference>
<dbReference type="SUPFAM" id="SSF53756">
    <property type="entry name" value="UDP-Glycosyltransferase/glycogen phosphorylase"/>
    <property type="match status" value="1"/>
</dbReference>
<dbReference type="CDD" id="cd03784">
    <property type="entry name" value="GT1_Gtf-like"/>
    <property type="match status" value="1"/>
</dbReference>
<evidence type="ECO:0000256" key="2">
    <source>
        <dbReference type="ARBA" id="ARBA00022676"/>
    </source>
</evidence>
<evidence type="ECO:0000313" key="7">
    <source>
        <dbReference type="Proteomes" id="UP001151699"/>
    </source>
</evidence>
<evidence type="ECO:0000313" key="6">
    <source>
        <dbReference type="EMBL" id="KAJ6648180.1"/>
    </source>
</evidence>
<evidence type="ECO:0000256" key="1">
    <source>
        <dbReference type="ARBA" id="ARBA00009995"/>
    </source>
</evidence>
<name>A0A9Q0NDA4_9DIPT</name>
<evidence type="ECO:0000256" key="4">
    <source>
        <dbReference type="RuleBase" id="RU003718"/>
    </source>
</evidence>
<dbReference type="OrthoDB" id="5835829at2759"/>
<evidence type="ECO:0000256" key="3">
    <source>
        <dbReference type="ARBA" id="ARBA00022679"/>
    </source>
</evidence>
<dbReference type="Proteomes" id="UP001151699">
    <property type="component" value="Chromosome A"/>
</dbReference>
<dbReference type="EMBL" id="WJQU01000001">
    <property type="protein sequence ID" value="KAJ6648180.1"/>
    <property type="molecule type" value="Genomic_DNA"/>
</dbReference>
<dbReference type="GO" id="GO:0015020">
    <property type="term" value="F:glucuronosyltransferase activity"/>
    <property type="evidence" value="ECO:0007669"/>
    <property type="project" value="UniProtKB-EC"/>
</dbReference>
<dbReference type="Gene3D" id="3.40.50.2000">
    <property type="entry name" value="Glycogen Phosphorylase B"/>
    <property type="match status" value="2"/>
</dbReference>
<comment type="similarity">
    <text evidence="1 4">Belongs to the UDP-glycosyltransferase family.</text>
</comment>
<organism evidence="6 7">
    <name type="scientific">Pseudolycoriella hygida</name>
    <dbReference type="NCBI Taxonomy" id="35572"/>
    <lineage>
        <taxon>Eukaryota</taxon>
        <taxon>Metazoa</taxon>
        <taxon>Ecdysozoa</taxon>
        <taxon>Arthropoda</taxon>
        <taxon>Hexapoda</taxon>
        <taxon>Insecta</taxon>
        <taxon>Pterygota</taxon>
        <taxon>Neoptera</taxon>
        <taxon>Endopterygota</taxon>
        <taxon>Diptera</taxon>
        <taxon>Nematocera</taxon>
        <taxon>Sciaroidea</taxon>
        <taxon>Sciaridae</taxon>
        <taxon>Pseudolycoriella</taxon>
    </lineage>
</organism>
<comment type="caution">
    <text evidence="6">The sequence shown here is derived from an EMBL/GenBank/DDBJ whole genome shotgun (WGS) entry which is preliminary data.</text>
</comment>
<keyword evidence="3 4" id="KW-0808">Transferase</keyword>
<protein>
    <recommendedName>
        <fullName evidence="5">UDP-glucuronosyltransferase</fullName>
        <ecNumber evidence="5">2.4.1.17</ecNumber>
    </recommendedName>
</protein>
<keyword evidence="7" id="KW-1185">Reference proteome</keyword>
<dbReference type="Pfam" id="PF00201">
    <property type="entry name" value="UDPGT"/>
    <property type="match status" value="1"/>
</dbReference>
<keyword evidence="2 4" id="KW-0328">Glycosyltransferase</keyword>
<proteinExistence type="inferred from homology"/>
<dbReference type="FunFam" id="3.40.50.2000:FF:000144">
    <property type="entry name" value="UDP-glucuronosyltransferase"/>
    <property type="match status" value="1"/>
</dbReference>
<evidence type="ECO:0000256" key="5">
    <source>
        <dbReference type="RuleBase" id="RU362059"/>
    </source>
</evidence>
<dbReference type="PANTHER" id="PTHR48043">
    <property type="entry name" value="EG:EG0003.4 PROTEIN-RELATED"/>
    <property type="match status" value="1"/>
</dbReference>
<dbReference type="PANTHER" id="PTHR48043:SF114">
    <property type="entry name" value="IP04436P-RELATED"/>
    <property type="match status" value="1"/>
</dbReference>
<dbReference type="InterPro" id="IPR050271">
    <property type="entry name" value="UDP-glycosyltransferase"/>
</dbReference>
<dbReference type="PROSITE" id="PS00375">
    <property type="entry name" value="UDPGT"/>
    <property type="match status" value="1"/>
</dbReference>
<comment type="subcellular location">
    <subcellularLocation>
        <location evidence="5">Membrane</location>
        <topology evidence="5">Single-pass membrane protein</topology>
    </subcellularLocation>
</comment>
<dbReference type="GO" id="GO:0016020">
    <property type="term" value="C:membrane"/>
    <property type="evidence" value="ECO:0007669"/>
    <property type="project" value="UniProtKB-SubCell"/>
</dbReference>
<dbReference type="FunFam" id="3.40.50.2000:FF:000050">
    <property type="entry name" value="UDP-glucuronosyltransferase"/>
    <property type="match status" value="1"/>
</dbReference>
<dbReference type="InterPro" id="IPR002213">
    <property type="entry name" value="UDP_glucos_trans"/>
</dbReference>
<reference evidence="6" key="1">
    <citation type="submission" date="2022-07" db="EMBL/GenBank/DDBJ databases">
        <authorList>
            <person name="Trinca V."/>
            <person name="Uliana J.V.C."/>
            <person name="Torres T.T."/>
            <person name="Ward R.J."/>
            <person name="Monesi N."/>
        </authorList>
    </citation>
    <scope>NUCLEOTIDE SEQUENCE</scope>
    <source>
        <strain evidence="6">HSMRA1968</strain>
        <tissue evidence="6">Whole embryos</tissue>
    </source>
</reference>
<sequence>MKLAEVILVTAMLFSKSTSIRVLGLFPHPGISHFNFFHPIMLGLAEVGHDVTVVSHFPDSHAPSNYKDIKIEDEELMVNSVDLELFEKRHSFRFFREFFTIYEWGRRSCELALNSKALEKVLAMKEQFDVVIVEQFNSDCMVGVAWKLKAPFIGLSSTEIISYHYDRLGIPLLPSHVPTSVSDYTDKMSFLQRLSNWIAGHSFPMLRRMFMDQSDDALLRKQFGDDMPSVTEISKQISLMFVNTHYSLSGPKLLPPTVVELGGAHIKKPKAIDKTVQHILDSAEHGVIYVSWGSMIRAKSLPEDKREALLQAFATFKQTVLWKWENDTLANQPDNVFIQKWMPQQDILCHPNVRVFMTHGGLLGSSEAAYCGVPVVATPIYGDQFYNSAALVNRGMGIILEFQDITKTSVINAIQFALDKSTKKNAKKVSFSFKNRPQHPIETAVWWVEHVASTTLLTCM</sequence>
<dbReference type="EC" id="2.4.1.17" evidence="5"/>
<gene>
    <name evidence="6" type="primary">UGT5_4</name>
    <name evidence="6" type="ORF">Bhyg_03406</name>
</gene>
<dbReference type="AlphaFoldDB" id="A0A9Q0NDA4"/>
<accession>A0A9Q0NDA4</accession>
<comment type="catalytic activity">
    <reaction evidence="5">
        <text>glucuronate acceptor + UDP-alpha-D-glucuronate = acceptor beta-D-glucuronoside + UDP + H(+)</text>
        <dbReference type="Rhea" id="RHEA:21032"/>
        <dbReference type="ChEBI" id="CHEBI:15378"/>
        <dbReference type="ChEBI" id="CHEBI:58052"/>
        <dbReference type="ChEBI" id="CHEBI:58223"/>
        <dbReference type="ChEBI" id="CHEBI:132367"/>
        <dbReference type="ChEBI" id="CHEBI:132368"/>
        <dbReference type="EC" id="2.4.1.17"/>
    </reaction>
</comment>